<dbReference type="GO" id="GO:0020037">
    <property type="term" value="F:heme binding"/>
    <property type="evidence" value="ECO:0007669"/>
    <property type="project" value="InterPro"/>
</dbReference>
<accession>A0AAE0IDF8</accession>
<evidence type="ECO:0000256" key="8">
    <source>
        <dbReference type="PIRSR" id="PIRSR602402-1"/>
    </source>
</evidence>
<evidence type="ECO:0000256" key="7">
    <source>
        <dbReference type="ARBA" id="ARBA00023033"/>
    </source>
</evidence>
<evidence type="ECO:0000313" key="10">
    <source>
        <dbReference type="EMBL" id="KAK3322707.1"/>
    </source>
</evidence>
<evidence type="ECO:0000256" key="1">
    <source>
        <dbReference type="ARBA" id="ARBA00001971"/>
    </source>
</evidence>
<comment type="caution">
    <text evidence="10">The sequence shown here is derived from an EMBL/GenBank/DDBJ whole genome shotgun (WGS) entry which is preliminary data.</text>
</comment>
<reference evidence="10" key="1">
    <citation type="journal article" date="2023" name="Mol. Phylogenet. Evol.">
        <title>Genome-scale phylogeny and comparative genomics of the fungal order Sordariales.</title>
        <authorList>
            <person name="Hensen N."/>
            <person name="Bonometti L."/>
            <person name="Westerberg I."/>
            <person name="Brannstrom I.O."/>
            <person name="Guillou S."/>
            <person name="Cros-Aarteil S."/>
            <person name="Calhoun S."/>
            <person name="Haridas S."/>
            <person name="Kuo A."/>
            <person name="Mondo S."/>
            <person name="Pangilinan J."/>
            <person name="Riley R."/>
            <person name="LaButti K."/>
            <person name="Andreopoulos B."/>
            <person name="Lipzen A."/>
            <person name="Chen C."/>
            <person name="Yan M."/>
            <person name="Daum C."/>
            <person name="Ng V."/>
            <person name="Clum A."/>
            <person name="Steindorff A."/>
            <person name="Ohm R.A."/>
            <person name="Martin F."/>
            <person name="Silar P."/>
            <person name="Natvig D.O."/>
            <person name="Lalanne C."/>
            <person name="Gautier V."/>
            <person name="Ament-Velasquez S.L."/>
            <person name="Kruys A."/>
            <person name="Hutchinson M.I."/>
            <person name="Powell A.J."/>
            <person name="Barry K."/>
            <person name="Miller A.N."/>
            <person name="Grigoriev I.V."/>
            <person name="Debuchy R."/>
            <person name="Gladieux P."/>
            <person name="Hiltunen Thoren M."/>
            <person name="Johannesson H."/>
        </authorList>
    </citation>
    <scope>NUCLEOTIDE SEQUENCE</scope>
    <source>
        <strain evidence="10">CBS 118394</strain>
    </source>
</reference>
<dbReference type="Proteomes" id="UP001283341">
    <property type="component" value="Unassembled WGS sequence"/>
</dbReference>
<dbReference type="InterPro" id="IPR017972">
    <property type="entry name" value="Cyt_P450_CS"/>
</dbReference>
<organism evidence="10 11">
    <name type="scientific">Apodospora peruviana</name>
    <dbReference type="NCBI Taxonomy" id="516989"/>
    <lineage>
        <taxon>Eukaryota</taxon>
        <taxon>Fungi</taxon>
        <taxon>Dikarya</taxon>
        <taxon>Ascomycota</taxon>
        <taxon>Pezizomycotina</taxon>
        <taxon>Sordariomycetes</taxon>
        <taxon>Sordariomycetidae</taxon>
        <taxon>Sordariales</taxon>
        <taxon>Lasiosphaeriaceae</taxon>
        <taxon>Apodospora</taxon>
    </lineage>
</organism>
<dbReference type="CDD" id="cd11063">
    <property type="entry name" value="CYP52"/>
    <property type="match status" value="1"/>
</dbReference>
<evidence type="ECO:0000256" key="3">
    <source>
        <dbReference type="ARBA" id="ARBA00022617"/>
    </source>
</evidence>
<keyword evidence="4 8" id="KW-0479">Metal-binding</keyword>
<dbReference type="SUPFAM" id="SSF48264">
    <property type="entry name" value="Cytochrome P450"/>
    <property type="match status" value="1"/>
</dbReference>
<dbReference type="Pfam" id="PF00067">
    <property type="entry name" value="p450"/>
    <property type="match status" value="1"/>
</dbReference>
<dbReference type="EMBL" id="JAUEDM010000003">
    <property type="protein sequence ID" value="KAK3322707.1"/>
    <property type="molecule type" value="Genomic_DNA"/>
</dbReference>
<dbReference type="InterPro" id="IPR047146">
    <property type="entry name" value="Cyt_P450_E_CYP52_fungi"/>
</dbReference>
<keyword evidence="11" id="KW-1185">Reference proteome</keyword>
<keyword evidence="3 8" id="KW-0349">Heme</keyword>
<evidence type="ECO:0000256" key="5">
    <source>
        <dbReference type="ARBA" id="ARBA00023002"/>
    </source>
</evidence>
<dbReference type="PRINTS" id="PR00385">
    <property type="entry name" value="P450"/>
</dbReference>
<dbReference type="PROSITE" id="PS00086">
    <property type="entry name" value="CYTOCHROME_P450"/>
    <property type="match status" value="1"/>
</dbReference>
<dbReference type="Gene3D" id="1.10.630.10">
    <property type="entry name" value="Cytochrome P450"/>
    <property type="match status" value="1"/>
</dbReference>
<dbReference type="PRINTS" id="PR01239">
    <property type="entry name" value="EP450IICYP52"/>
</dbReference>
<evidence type="ECO:0000313" key="11">
    <source>
        <dbReference type="Proteomes" id="UP001283341"/>
    </source>
</evidence>
<comment type="cofactor">
    <cofactor evidence="1 8">
        <name>heme</name>
        <dbReference type="ChEBI" id="CHEBI:30413"/>
    </cofactor>
</comment>
<protein>
    <submittedName>
        <fullName evidence="10">Cytochrome P450</fullName>
    </submittedName>
</protein>
<dbReference type="InterPro" id="IPR002402">
    <property type="entry name" value="Cyt_P450_E_grp-II"/>
</dbReference>
<dbReference type="GO" id="GO:0005506">
    <property type="term" value="F:iron ion binding"/>
    <property type="evidence" value="ECO:0007669"/>
    <property type="project" value="InterPro"/>
</dbReference>
<keyword evidence="6 8" id="KW-0408">Iron</keyword>
<evidence type="ECO:0000256" key="6">
    <source>
        <dbReference type="ARBA" id="ARBA00023004"/>
    </source>
</evidence>
<dbReference type="PANTHER" id="PTHR24287">
    <property type="entry name" value="P450, PUTATIVE (EUROFUNG)-RELATED"/>
    <property type="match status" value="1"/>
</dbReference>
<evidence type="ECO:0000256" key="9">
    <source>
        <dbReference type="RuleBase" id="RU000461"/>
    </source>
</evidence>
<evidence type="ECO:0000256" key="2">
    <source>
        <dbReference type="ARBA" id="ARBA00010617"/>
    </source>
</evidence>
<comment type="similarity">
    <text evidence="2 9">Belongs to the cytochrome P450 family.</text>
</comment>
<dbReference type="PANTHER" id="PTHR24287:SF19">
    <property type="entry name" value="CYTOCHROME P450"/>
    <property type="match status" value="1"/>
</dbReference>
<keyword evidence="7 9" id="KW-0503">Monooxygenase</keyword>
<gene>
    <name evidence="10" type="ORF">B0H66DRAFT_574797</name>
</gene>
<dbReference type="InterPro" id="IPR036396">
    <property type="entry name" value="Cyt_P450_sf"/>
</dbReference>
<dbReference type="InterPro" id="IPR002974">
    <property type="entry name" value="Cyt_P450_E_CYP52_ascomycetes"/>
</dbReference>
<keyword evidence="5 9" id="KW-0560">Oxidoreductase</keyword>
<reference evidence="10" key="2">
    <citation type="submission" date="2023-06" db="EMBL/GenBank/DDBJ databases">
        <authorList>
            <consortium name="Lawrence Berkeley National Laboratory"/>
            <person name="Haridas S."/>
            <person name="Hensen N."/>
            <person name="Bonometti L."/>
            <person name="Westerberg I."/>
            <person name="Brannstrom I.O."/>
            <person name="Guillou S."/>
            <person name="Cros-Aarteil S."/>
            <person name="Calhoun S."/>
            <person name="Kuo A."/>
            <person name="Mondo S."/>
            <person name="Pangilinan J."/>
            <person name="Riley R."/>
            <person name="Labutti K."/>
            <person name="Andreopoulos B."/>
            <person name="Lipzen A."/>
            <person name="Chen C."/>
            <person name="Yanf M."/>
            <person name="Daum C."/>
            <person name="Ng V."/>
            <person name="Clum A."/>
            <person name="Steindorff A."/>
            <person name="Ohm R."/>
            <person name="Martin F."/>
            <person name="Silar P."/>
            <person name="Natvig D."/>
            <person name="Lalanne C."/>
            <person name="Gautier V."/>
            <person name="Ament-Velasquez S.L."/>
            <person name="Kruys A."/>
            <person name="Hutchinson M.I."/>
            <person name="Powell A.J."/>
            <person name="Barry K."/>
            <person name="Miller A.N."/>
            <person name="Grigoriev I.V."/>
            <person name="Debuchy R."/>
            <person name="Gladieux P."/>
            <person name="Thoren M.H."/>
            <person name="Johannesson H."/>
        </authorList>
    </citation>
    <scope>NUCLEOTIDE SEQUENCE</scope>
    <source>
        <strain evidence="10">CBS 118394</strain>
    </source>
</reference>
<dbReference type="GO" id="GO:0016712">
    <property type="term" value="F:oxidoreductase activity, acting on paired donors, with incorporation or reduction of molecular oxygen, reduced flavin or flavoprotein as one donor, and incorporation of one atom of oxygen"/>
    <property type="evidence" value="ECO:0007669"/>
    <property type="project" value="InterPro"/>
</dbReference>
<dbReference type="PRINTS" id="PR00464">
    <property type="entry name" value="EP450II"/>
</dbReference>
<evidence type="ECO:0000256" key="4">
    <source>
        <dbReference type="ARBA" id="ARBA00022723"/>
    </source>
</evidence>
<dbReference type="InterPro" id="IPR001128">
    <property type="entry name" value="Cyt_P450"/>
</dbReference>
<dbReference type="AlphaFoldDB" id="A0AAE0IDF8"/>
<feature type="binding site" description="axial binding residue" evidence="8">
    <location>
        <position position="463"/>
    </location>
    <ligand>
        <name>heme</name>
        <dbReference type="ChEBI" id="CHEBI:30413"/>
    </ligand>
    <ligandPart>
        <name>Fe</name>
        <dbReference type="ChEBI" id="CHEBI:18248"/>
    </ligandPart>
</feature>
<name>A0AAE0IDF8_9PEZI</name>
<sequence>MSVALDFGSTFVLIVVAFLVSRRLQAGYATRSLKRQHGCQEPPKYPHKDPFFGSDLFRDSAEHAKQSKLLERWNSRYMQYGRTFRAIMQGTPAVCTIDPTNLLAITTTNFKDYGVQPTRRDATLPFLGEGVFTMDGPFWEHSRALLRPTFSRTNIANLPAFEVHLKKFLKLLPQDGTTVDLKPLLCKLFIDTSTEFLFGESMNILNEKEPERSQEFLDAFHYAQKGTGRRLQLGKLAFLYRDKKYYESIKVAHAFADYYVDKAIEYRKRRLAAAEKGDSGLSDDDTPGRRVVLLHDMAMETDNRVDLRNQIMHVFLAGHESSAITIGNALFQLCRNPEKWQKLRKEVLTLGSPDSTTLTVEKVKGCKYLTNIIRETVRLYPVASMSTRKTYKDTILPTGGGPAGTSPIFVRKGTIVASSVFAIHRISECWQPDPEAFRPERWEDPEFKPGPSYMPFGLGIRTCPARGLAEIEIGYTLARMAQIYERVECRDEVLEWVEELRVSTSSKNGTKVGLVLA</sequence>
<proteinExistence type="inferred from homology"/>